<dbReference type="Pfam" id="PF23023">
    <property type="entry name" value="Anti-Pycsar_Apyc1"/>
    <property type="match status" value="1"/>
</dbReference>
<dbReference type="EC" id="3.1.26.11" evidence="8"/>
<comment type="subunit">
    <text evidence="1 8">Homodimer.</text>
</comment>
<evidence type="ECO:0000313" key="11">
    <source>
        <dbReference type="Proteomes" id="UP000005707"/>
    </source>
</evidence>
<dbReference type="OrthoDB" id="9800940at2"/>
<feature type="binding site" evidence="8">
    <location>
        <position position="63"/>
    </location>
    <ligand>
        <name>Zn(2+)</name>
        <dbReference type="ChEBI" id="CHEBI:29105"/>
        <label>1</label>
        <note>catalytic</note>
    </ligand>
</feature>
<name>F7Q0L1_9MOLU</name>
<feature type="active site" description="Proton acceptor" evidence="8">
    <location>
        <position position="65"/>
    </location>
</feature>
<keyword evidence="11" id="KW-1185">Reference proteome</keyword>
<dbReference type="STRING" id="1033810.HLPCO_000984"/>
<evidence type="ECO:0000256" key="7">
    <source>
        <dbReference type="ARBA" id="ARBA00022833"/>
    </source>
</evidence>
<keyword evidence="5 8" id="KW-0255">Endonuclease</keyword>
<evidence type="ECO:0000256" key="6">
    <source>
        <dbReference type="ARBA" id="ARBA00022801"/>
    </source>
</evidence>
<protein>
    <recommendedName>
        <fullName evidence="8">Ribonuclease Z</fullName>
        <shortName evidence="8">RNase Z</shortName>
        <ecNumber evidence="8">3.1.26.11</ecNumber>
    </recommendedName>
    <alternativeName>
        <fullName evidence="8">tRNA 3 endonuclease</fullName>
    </alternativeName>
    <alternativeName>
        <fullName evidence="8">tRNase Z</fullName>
    </alternativeName>
</protein>
<dbReference type="NCBIfam" id="TIGR02651">
    <property type="entry name" value="RNase_Z"/>
    <property type="match status" value="1"/>
</dbReference>
<dbReference type="NCBIfam" id="NF000801">
    <property type="entry name" value="PRK00055.1-3"/>
    <property type="match status" value="1"/>
</dbReference>
<dbReference type="RefSeq" id="WP_008825947.1">
    <property type="nucleotide sequence ID" value="NZ_AFNU02000003.1"/>
</dbReference>
<feature type="domain" description="Metallo-beta-lactamase" evidence="9">
    <location>
        <begin position="19"/>
        <end position="206"/>
    </location>
</feature>
<keyword evidence="2 8" id="KW-0819">tRNA processing</keyword>
<dbReference type="GO" id="GO:0042781">
    <property type="term" value="F:3'-tRNA processing endoribonuclease activity"/>
    <property type="evidence" value="ECO:0007669"/>
    <property type="project" value="UniProtKB-UniRule"/>
</dbReference>
<evidence type="ECO:0000256" key="5">
    <source>
        <dbReference type="ARBA" id="ARBA00022759"/>
    </source>
</evidence>
<reference evidence="10 11" key="1">
    <citation type="journal article" date="2011" name="J. Bacteriol.">
        <title>Genome sequence of Haloplasma contractile, an unusual contractile bacterium from a deep-sea anoxic brine lake.</title>
        <authorList>
            <person name="Antunes A."/>
            <person name="Alam I."/>
            <person name="El Dorry H."/>
            <person name="Siam R."/>
            <person name="Robertson A."/>
            <person name="Bajic V.B."/>
            <person name="Stingl U."/>
        </authorList>
    </citation>
    <scope>NUCLEOTIDE SEQUENCE [LARGE SCALE GENOMIC DNA]</scope>
    <source>
        <strain evidence="10 11">SSD-17B</strain>
    </source>
</reference>
<dbReference type="InterPro" id="IPR001279">
    <property type="entry name" value="Metallo-B-lactamas"/>
</dbReference>
<keyword evidence="4 8" id="KW-0479">Metal-binding</keyword>
<dbReference type="PANTHER" id="PTHR46018:SF2">
    <property type="entry name" value="ZINC PHOSPHODIESTERASE ELAC PROTEIN 1"/>
    <property type="match status" value="1"/>
</dbReference>
<comment type="catalytic activity">
    <reaction evidence="8">
        <text>Endonucleolytic cleavage of RNA, removing extra 3' nucleotides from tRNA precursor, generating 3' termini of tRNAs. A 3'-hydroxy group is left at the tRNA terminus and a 5'-phosphoryl group is left at the trailer molecule.</text>
        <dbReference type="EC" id="3.1.26.11"/>
    </reaction>
</comment>
<feature type="binding site" evidence="8">
    <location>
        <position position="204"/>
    </location>
    <ligand>
        <name>Zn(2+)</name>
        <dbReference type="ChEBI" id="CHEBI:29105"/>
        <label>1</label>
        <note>catalytic</note>
    </ligand>
</feature>
<dbReference type="InterPro" id="IPR036866">
    <property type="entry name" value="RibonucZ/Hydroxyglut_hydro"/>
</dbReference>
<evidence type="ECO:0000259" key="9">
    <source>
        <dbReference type="SMART" id="SM00849"/>
    </source>
</evidence>
<evidence type="ECO:0000313" key="10">
    <source>
        <dbReference type="EMBL" id="ERJ12644.1"/>
    </source>
</evidence>
<comment type="cofactor">
    <cofactor evidence="8">
        <name>Zn(2+)</name>
        <dbReference type="ChEBI" id="CHEBI:29105"/>
    </cofactor>
    <text evidence="8">Binds 2 Zn(2+) ions.</text>
</comment>
<feature type="binding site" evidence="8">
    <location>
        <position position="66"/>
    </location>
    <ligand>
        <name>Zn(2+)</name>
        <dbReference type="ChEBI" id="CHEBI:29105"/>
        <label>2</label>
        <note>catalytic</note>
    </ligand>
</feature>
<comment type="function">
    <text evidence="8">Zinc phosphodiesterase, which displays some tRNA 3'-processing endonuclease activity. Probably involved in tRNA maturation, by removing a 3'-trailer from precursor tRNA.</text>
</comment>
<gene>
    <name evidence="8 10" type="primary">rnz</name>
    <name evidence="10" type="ORF">HLPCO_000984</name>
</gene>
<comment type="similarity">
    <text evidence="8">Belongs to the RNase Z family.</text>
</comment>
<sequence length="305" mass="34440">MLDLAFLGCGGSMPIPGRYLSSLLIRYEGRLILIDCGEGTQVSMKQVGWGLRAIDVILISHLHGDHIYGLPGLLATIRNSERTEPITIIGPKGIKRMMESILVLAPYLSYEIIILENPSEFTYLENMKIKTEKLNHTAPCLGYSFNIERNRKFDVVKAKENKVPKKIWSVLQNEEEALYDGVVYTPEQVLGKERKGLKLSYIADTRPTKTLPEFVKGSDLLITEGTYGDDEDVEKAIRNKHLTFKEAAEIAVHGEVSELLLTHFSPSILEPEEYIENARVVFKNSSVAHDHLYRSLRFSDDSDDE</sequence>
<evidence type="ECO:0000256" key="1">
    <source>
        <dbReference type="ARBA" id="ARBA00011738"/>
    </source>
</evidence>
<dbReference type="SMART" id="SM00849">
    <property type="entry name" value="Lactamase_B"/>
    <property type="match status" value="1"/>
</dbReference>
<evidence type="ECO:0000256" key="4">
    <source>
        <dbReference type="ARBA" id="ARBA00022723"/>
    </source>
</evidence>
<dbReference type="eggNOG" id="COG1234">
    <property type="taxonomic scope" value="Bacteria"/>
</dbReference>
<feature type="binding site" evidence="8">
    <location>
        <position position="61"/>
    </location>
    <ligand>
        <name>Zn(2+)</name>
        <dbReference type="ChEBI" id="CHEBI:29105"/>
        <label>1</label>
        <note>catalytic</note>
    </ligand>
</feature>
<feature type="binding site" evidence="8">
    <location>
        <position position="204"/>
    </location>
    <ligand>
        <name>Zn(2+)</name>
        <dbReference type="ChEBI" id="CHEBI:29105"/>
        <label>2</label>
        <note>catalytic</note>
    </ligand>
</feature>
<dbReference type="AlphaFoldDB" id="F7Q0L1"/>
<organism evidence="10 11">
    <name type="scientific">Haloplasma contractile SSD-17B</name>
    <dbReference type="NCBI Taxonomy" id="1033810"/>
    <lineage>
        <taxon>Bacteria</taxon>
        <taxon>Bacillati</taxon>
        <taxon>Mycoplasmatota</taxon>
        <taxon>Mollicutes</taxon>
        <taxon>Haloplasmatales</taxon>
        <taxon>Haloplasmataceae</taxon>
        <taxon>Haloplasma</taxon>
    </lineage>
</organism>
<dbReference type="GO" id="GO:0008270">
    <property type="term" value="F:zinc ion binding"/>
    <property type="evidence" value="ECO:0007669"/>
    <property type="project" value="UniProtKB-UniRule"/>
</dbReference>
<keyword evidence="6 8" id="KW-0378">Hydrolase</keyword>
<accession>F7Q0L1</accession>
<feature type="binding site" evidence="8">
    <location>
        <position position="65"/>
    </location>
    <ligand>
        <name>Zn(2+)</name>
        <dbReference type="ChEBI" id="CHEBI:29105"/>
        <label>2</label>
        <note>catalytic</note>
    </ligand>
</feature>
<keyword evidence="3 8" id="KW-0540">Nuclease</keyword>
<dbReference type="HAMAP" id="MF_01818">
    <property type="entry name" value="RNase_Z_BN"/>
    <property type="match status" value="1"/>
</dbReference>
<dbReference type="SUPFAM" id="SSF56281">
    <property type="entry name" value="Metallo-hydrolase/oxidoreductase"/>
    <property type="match status" value="1"/>
</dbReference>
<dbReference type="Proteomes" id="UP000005707">
    <property type="component" value="Unassembled WGS sequence"/>
</dbReference>
<dbReference type="Gene3D" id="3.60.15.10">
    <property type="entry name" value="Ribonuclease Z/Hydroxyacylglutathione hydrolase-like"/>
    <property type="match status" value="1"/>
</dbReference>
<dbReference type="PANTHER" id="PTHR46018">
    <property type="entry name" value="ZINC PHOSPHODIESTERASE ELAC PROTEIN 1"/>
    <property type="match status" value="1"/>
</dbReference>
<dbReference type="InParanoid" id="F7Q0L1"/>
<proteinExistence type="inferred from homology"/>
<reference evidence="10 11" key="2">
    <citation type="journal article" date="2013" name="PLoS ONE">
        <title>INDIGO - INtegrated Data Warehouse of MIcrobial GenOmes with Examples from the Red Sea Extremophiles.</title>
        <authorList>
            <person name="Alam I."/>
            <person name="Antunes A."/>
            <person name="Kamau A.A."/>
            <person name="Ba Alawi W."/>
            <person name="Kalkatawi M."/>
            <person name="Stingl U."/>
            <person name="Bajic V.B."/>
        </authorList>
    </citation>
    <scope>NUCLEOTIDE SEQUENCE [LARGE SCALE GENOMIC DNA]</scope>
    <source>
        <strain evidence="10 11">SSD-17B</strain>
    </source>
</reference>
<evidence type="ECO:0000256" key="8">
    <source>
        <dbReference type="HAMAP-Rule" id="MF_01818"/>
    </source>
</evidence>
<keyword evidence="7 8" id="KW-0862">Zinc</keyword>
<feature type="binding site" evidence="8">
    <location>
        <position position="136"/>
    </location>
    <ligand>
        <name>Zn(2+)</name>
        <dbReference type="ChEBI" id="CHEBI:29105"/>
        <label>1</label>
        <note>catalytic</note>
    </ligand>
</feature>
<comment type="caution">
    <text evidence="10">The sequence shown here is derived from an EMBL/GenBank/DDBJ whole genome shotgun (WGS) entry which is preliminary data.</text>
</comment>
<dbReference type="CDD" id="cd07717">
    <property type="entry name" value="RNaseZ_ZiPD-like_MBL-fold"/>
    <property type="match status" value="1"/>
</dbReference>
<dbReference type="FunCoup" id="F7Q0L1">
    <property type="interactions" value="266"/>
</dbReference>
<dbReference type="InterPro" id="IPR013471">
    <property type="entry name" value="RNase_Z/BN"/>
</dbReference>
<feature type="binding site" evidence="8">
    <location>
        <position position="263"/>
    </location>
    <ligand>
        <name>Zn(2+)</name>
        <dbReference type="ChEBI" id="CHEBI:29105"/>
        <label>2</label>
        <note>catalytic</note>
    </ligand>
</feature>
<evidence type="ECO:0000256" key="2">
    <source>
        <dbReference type="ARBA" id="ARBA00022694"/>
    </source>
</evidence>
<evidence type="ECO:0000256" key="3">
    <source>
        <dbReference type="ARBA" id="ARBA00022722"/>
    </source>
</evidence>
<dbReference type="EMBL" id="AFNU02000003">
    <property type="protein sequence ID" value="ERJ12644.1"/>
    <property type="molecule type" value="Genomic_DNA"/>
</dbReference>